<sequence>MISYFRSILPSRLFLLVILFLGIQLPLILFSDTGTVPELLQMLVGERMADGFVMYREIYDNTAPLSALLYWCLDLLAGRSYLTYRLTAMVLLLLQALLFNHILNRHQVYNSKNYLPALTYLILGSITFHFNLLSPLLIGNTFIIFSLPYIITVSREGFDNSRLFVGGFMIGLAALCYLPLALFLLLSIFAVIFFASSTVRSALLMLCGFAFPYAVLLTYYLYTGTLSDFFALHLFQPWKFRLVFIVAPVDMIKLLAWPAFILVLSVISLLSLPQRLVFQVKFEQVMWVWLLTAVVIIFTRGEISGQSFVLLLPPIAYFSEYFFTAPRKVWLLNLFFFLLLASVILSRYRQWFGINRLLQIKDTALYLPVNPGTSIKDKTILVLGDDFSYYMQNKPVTPYLNWRFAQLHFGKLHQYQPVFEIEENFRKEKPAYIIDKAGLMPALKYKLPAIFNLYELTQTPSVYRLR</sequence>
<feature type="transmembrane region" description="Helical" evidence="1">
    <location>
        <begin position="285"/>
        <end position="309"/>
    </location>
</feature>
<feature type="transmembrane region" description="Helical" evidence="1">
    <location>
        <begin position="202"/>
        <end position="222"/>
    </location>
</feature>
<dbReference type="AlphaFoldDB" id="A0A364RJ93"/>
<feature type="transmembrane region" description="Helical" evidence="1">
    <location>
        <begin position="163"/>
        <end position="195"/>
    </location>
</feature>
<reference evidence="2 3" key="1">
    <citation type="submission" date="2018-06" db="EMBL/GenBank/DDBJ databases">
        <authorList>
            <person name="Liu Z.-W."/>
        </authorList>
    </citation>
    <scope>NUCLEOTIDE SEQUENCE [LARGE SCALE GENOMIC DNA]</scope>
    <source>
        <strain evidence="2 3">2b14</strain>
    </source>
</reference>
<gene>
    <name evidence="2" type="ORF">DP923_04445</name>
</gene>
<evidence type="ECO:0008006" key="4">
    <source>
        <dbReference type="Google" id="ProtNLM"/>
    </source>
</evidence>
<name>A0A364RJ93_9BACT</name>
<dbReference type="OrthoDB" id="981402at2"/>
<reference evidence="2 3" key="2">
    <citation type="submission" date="2018-07" db="EMBL/GenBank/DDBJ databases">
        <title>Pontibacter sp. 2b14 genomic sequence and assembly.</title>
        <authorList>
            <person name="Du Z.-J."/>
        </authorList>
    </citation>
    <scope>NUCLEOTIDE SEQUENCE [LARGE SCALE GENOMIC DNA]</scope>
    <source>
        <strain evidence="2 3">2b14</strain>
    </source>
</reference>
<evidence type="ECO:0000256" key="1">
    <source>
        <dbReference type="SAM" id="Phobius"/>
    </source>
</evidence>
<dbReference type="Proteomes" id="UP000251692">
    <property type="component" value="Unassembled WGS sequence"/>
</dbReference>
<keyword evidence="1" id="KW-0812">Transmembrane</keyword>
<feature type="transmembrane region" description="Helical" evidence="1">
    <location>
        <begin position="242"/>
        <end position="273"/>
    </location>
</feature>
<feature type="transmembrane region" description="Helical" evidence="1">
    <location>
        <begin position="120"/>
        <end position="151"/>
    </location>
</feature>
<keyword evidence="3" id="KW-1185">Reference proteome</keyword>
<evidence type="ECO:0000313" key="2">
    <source>
        <dbReference type="EMBL" id="RAU84296.1"/>
    </source>
</evidence>
<dbReference type="RefSeq" id="WP_112304577.1">
    <property type="nucleotide sequence ID" value="NZ_QMDV01000001.1"/>
</dbReference>
<feature type="transmembrane region" description="Helical" evidence="1">
    <location>
        <begin position="12"/>
        <end position="30"/>
    </location>
</feature>
<feature type="transmembrane region" description="Helical" evidence="1">
    <location>
        <begin position="329"/>
        <end position="348"/>
    </location>
</feature>
<proteinExistence type="predicted"/>
<dbReference type="EMBL" id="QMDV01000001">
    <property type="protein sequence ID" value="RAU84296.1"/>
    <property type="molecule type" value="Genomic_DNA"/>
</dbReference>
<keyword evidence="1" id="KW-1133">Transmembrane helix</keyword>
<feature type="transmembrane region" description="Helical" evidence="1">
    <location>
        <begin position="81"/>
        <end position="99"/>
    </location>
</feature>
<protein>
    <recommendedName>
        <fullName evidence="4">Glycosyltransferase RgtA/B/C/D-like domain-containing protein</fullName>
    </recommendedName>
</protein>
<comment type="caution">
    <text evidence="2">The sequence shown here is derived from an EMBL/GenBank/DDBJ whole genome shotgun (WGS) entry which is preliminary data.</text>
</comment>
<organism evidence="2 3">
    <name type="scientific">Pontibacter arcticus</name>
    <dbReference type="NCBI Taxonomy" id="2080288"/>
    <lineage>
        <taxon>Bacteria</taxon>
        <taxon>Pseudomonadati</taxon>
        <taxon>Bacteroidota</taxon>
        <taxon>Cytophagia</taxon>
        <taxon>Cytophagales</taxon>
        <taxon>Hymenobacteraceae</taxon>
        <taxon>Pontibacter</taxon>
    </lineage>
</organism>
<keyword evidence="1" id="KW-0472">Membrane</keyword>
<evidence type="ECO:0000313" key="3">
    <source>
        <dbReference type="Proteomes" id="UP000251692"/>
    </source>
</evidence>
<accession>A0A364RJ93</accession>